<dbReference type="InterPro" id="IPR001611">
    <property type="entry name" value="Leu-rich_rpt"/>
</dbReference>
<accession>A0A6J8FKS8</accession>
<dbReference type="Gene3D" id="3.80.10.10">
    <property type="entry name" value="Ribonuclease Inhibitor"/>
    <property type="match status" value="5"/>
</dbReference>
<dbReference type="VEuPathDB" id="TriTrypDB:LDHU3_31.2630"/>
<proteinExistence type="predicted"/>
<dbReference type="Proteomes" id="UP000601710">
    <property type="component" value="Chromosome 31"/>
</dbReference>
<evidence type="ECO:0000256" key="1">
    <source>
        <dbReference type="SAM" id="MobiDB-lite"/>
    </source>
</evidence>
<dbReference type="SMART" id="SM00368">
    <property type="entry name" value="LRR_RI"/>
    <property type="match status" value="3"/>
</dbReference>
<dbReference type="SMART" id="SM00367">
    <property type="entry name" value="LRR_CC"/>
    <property type="match status" value="7"/>
</dbReference>
<reference evidence="2" key="1">
    <citation type="submission" date="2020-06" db="EMBL/GenBank/DDBJ databases">
        <authorList>
            <person name="Camacho E."/>
            <person name="Gonzalez-de la Fuente S."/>
            <person name="Rastrojo A."/>
            <person name="Peiro-Pastor R."/>
            <person name="Solana JC."/>
            <person name="Tabera L."/>
            <person name="Gamarro F."/>
            <person name="Carrasco-Ramiro F."/>
            <person name="Requena JM."/>
            <person name="Aguado B."/>
        </authorList>
    </citation>
    <scope>NUCLEOTIDE SEQUENCE</scope>
</reference>
<dbReference type="InterPro" id="IPR032675">
    <property type="entry name" value="LRR_dom_sf"/>
</dbReference>
<feature type="compositionally biased region" description="Low complexity" evidence="1">
    <location>
        <begin position="841"/>
        <end position="858"/>
    </location>
</feature>
<organism evidence="2 3">
    <name type="scientific">Leishmania donovani</name>
    <dbReference type="NCBI Taxonomy" id="5661"/>
    <lineage>
        <taxon>Eukaryota</taxon>
        <taxon>Discoba</taxon>
        <taxon>Euglenozoa</taxon>
        <taxon>Kinetoplastea</taxon>
        <taxon>Metakinetoplastina</taxon>
        <taxon>Trypanosomatida</taxon>
        <taxon>Trypanosomatidae</taxon>
        <taxon>Leishmaniinae</taxon>
        <taxon>Leishmania</taxon>
    </lineage>
</organism>
<dbReference type="EMBL" id="LR812651">
    <property type="protein sequence ID" value="CAC5432573.1"/>
    <property type="molecule type" value="Genomic_DNA"/>
</dbReference>
<evidence type="ECO:0000313" key="2">
    <source>
        <dbReference type="EMBL" id="CAC5432573.1"/>
    </source>
</evidence>
<dbReference type="SUPFAM" id="SSF52047">
    <property type="entry name" value="RNI-like"/>
    <property type="match status" value="1"/>
</dbReference>
<dbReference type="GO" id="GO:0019005">
    <property type="term" value="C:SCF ubiquitin ligase complex"/>
    <property type="evidence" value="ECO:0007669"/>
    <property type="project" value="TreeGrafter"/>
</dbReference>
<dbReference type="VEuPathDB" id="TriTrypDB:LdCL_310022200"/>
<feature type="region of interest" description="Disordered" evidence="1">
    <location>
        <begin position="834"/>
        <end position="858"/>
    </location>
</feature>
<name>A0A6J8FKS8_LEIDO</name>
<sequence>MQQRPQQYQEEQHVQLSLNSLGALTSYWPSRAPLGFAAAHPRCRIAAEARLLGTYIHDDAESEYEAAWTDWARQVPFGDWWVSDLAERMMPSKRRFASEVPFTDAAGDIVDDARWYSDHAPNTLAVAANATSRGGERRCAARPHPPGTASASPSRYMLPQRRARTYFEHKQQRGVTAAAAIATGAVHSGLDSEDSLRDVSSLPEYPYAGTNVRCAAMRAGYLGGVLVGHLVSFLVRSTAADAGQYISNPSSTVSLLSTGLAAQEHAQLQWRRVLHWEVGVEREEERRRKHAAAPVCSNACEDAAPSSQKGDYPGGSWIYSHWWLSRPLVLGRACVPSSPPPCSRFAHEDIRNHVEDDGIHQVSYDPTCAAAAAPPSTSLYAYGDHPASLPLCMTEGCNACASYSTRGRKTTVTTAQLPGEITRRMDMLVPSPARCGQQPRRCCSSFLSAVHLYECQAPPALPSPSLSATSDNPAHWWSAFLRCPCCAHLRILDVNFEGARARKPEGWAMVAAPVGSAGQATGRVSHPSASPRLKPLDLQASNDGSAPSDAPSRRFLLERRQLQRQTITSGTACASSARPHLRAPVLRYVTEVHLTSSATLQDVGFLGELPVLRLADVSFNTSLTDAGVHGLCRSTSLRVIDVSYCPQVDAAAAELVRCLVELEELYLSGTGLTDATLRTVAAHLRSSGGTPHDALLVTETGAPASGQTPHSPRPGGVRRLRVLHACACRRVRNPYNALAPIAVMQRNERRQWRGGGVAHGQSCWAGLQELRLAAVDMGELHHESDRSRSGSSDASGTQSEDIGSEVGAATERVADAADEGAGLLSSLLERGQGAALPQTPGRSLPVVSSSSLPSRGTAAPVEKAGAAAKVTATTDVPRALTTPPSLLWQRLTTLVFTDTKFRCALGDVGRLPFLQCLSLLRCSVEEGARLGAGEGGHRPWLSGLEQSALLHTVHLDGCSASAIRDAGSLQILARLPSLQNVSLSHTDIRDADLDVFVAALCESGATAPQHQFHRLCLRSCGRITNVGAVALLSSVRFLDLSDTAVRQEVLDALGNSSAAQHPGGLHALQALNCSACSLILDLSPVAHLRHLRWLNVSHTPLSTAAVAALRFCAALTHLTLKNCAGVHHVRDVMAIATLEVLNVQGSGLYDGDDEDEEEGEEAIPGAERATEHSWRRSFMPGTPPYRFSNPLAHRDDSHALEEGIRSRSAVADVFPGDDEALFTSSLHTLLLSHTRVRRIRRLGLLPSLMCLDLNNTAVTDAELVKFVCTGVMAADKRASDARSPHARNPPVVVHSLRARRLDECAGRGCRGPPLRLLSLQFCRRIFSVGVLGLCPHLTKLDVSSSNVTSQGLIGLHRSTSLVQMRLLSCKSVHDMRALHAIPSLAEVDGSGCNVNSGRITGAGVRGGSGIHVAAGAVADGGRRGAEAKESGGRLSPLPLFAHGGSVTHMAAPLLRSDLLQESGSAAEDIAAVRRATEGTSFLTIALLQASTSLSSPLGLTRGCQKLVLDGCVNICSFLELSMLSSLLELSLCNCHGITAASVAELISLSQWCSRASGADSAQSVVVSSVLPLSAPFPSLRTLRLSSCRNLTGSLAGLELLPQLRCVHADRCGITSVYDVIPALQSRVVL</sequence>
<feature type="region of interest" description="Disordered" evidence="1">
    <location>
        <begin position="129"/>
        <end position="154"/>
    </location>
</feature>
<dbReference type="SUPFAM" id="SSF52058">
    <property type="entry name" value="L domain-like"/>
    <property type="match status" value="1"/>
</dbReference>
<dbReference type="GO" id="GO:0031146">
    <property type="term" value="P:SCF-dependent proteasomal ubiquitin-dependent protein catabolic process"/>
    <property type="evidence" value="ECO:0007669"/>
    <property type="project" value="TreeGrafter"/>
</dbReference>
<gene>
    <name evidence="2" type="ORF">LDHU3_31.2630</name>
</gene>
<protein>
    <submittedName>
        <fullName evidence="2">Leucine_Rich_repeat_putative/Pfam:PF13516</fullName>
    </submittedName>
</protein>
<feature type="region of interest" description="Disordered" evidence="1">
    <location>
        <begin position="518"/>
        <end position="551"/>
    </location>
</feature>
<dbReference type="InterPro" id="IPR006553">
    <property type="entry name" value="Leu-rich_rpt_Cys-con_subtyp"/>
</dbReference>
<dbReference type="VEuPathDB" id="TriTrypDB:LdBPK_311510.1"/>
<feature type="region of interest" description="Disordered" evidence="1">
    <location>
        <begin position="781"/>
        <end position="803"/>
    </location>
</feature>
<dbReference type="PANTHER" id="PTHR13318">
    <property type="entry name" value="PARTNER OF PAIRED, ISOFORM B-RELATED"/>
    <property type="match status" value="1"/>
</dbReference>
<feature type="compositionally biased region" description="Acidic residues" evidence="1">
    <location>
        <begin position="1150"/>
        <end position="1161"/>
    </location>
</feature>
<feature type="region of interest" description="Disordered" evidence="1">
    <location>
        <begin position="1149"/>
        <end position="1175"/>
    </location>
</feature>
<evidence type="ECO:0000313" key="3">
    <source>
        <dbReference type="Proteomes" id="UP000601710"/>
    </source>
</evidence>
<dbReference type="Pfam" id="PF13516">
    <property type="entry name" value="LRR_6"/>
    <property type="match status" value="1"/>
</dbReference>